<keyword evidence="2" id="KW-0547">Nucleotide-binding</keyword>
<dbReference type="PRINTS" id="PR00830">
    <property type="entry name" value="ENDOLAPTASE"/>
</dbReference>
<keyword evidence="5" id="KW-0067">ATP-binding</keyword>
<evidence type="ECO:0000256" key="6">
    <source>
        <dbReference type="PROSITE-ProRule" id="PRU01122"/>
    </source>
</evidence>
<dbReference type="InterPro" id="IPR008268">
    <property type="entry name" value="Peptidase_S16_AS"/>
</dbReference>
<dbReference type="InterPro" id="IPR020568">
    <property type="entry name" value="Ribosomal_Su5_D2-typ_SF"/>
</dbReference>
<dbReference type="EMBL" id="AAMX01000064">
    <property type="protein sequence ID" value="EAQ30766.1"/>
    <property type="molecule type" value="Genomic_DNA"/>
</dbReference>
<feature type="active site" evidence="6">
    <location>
        <position position="251"/>
    </location>
</feature>
<organism evidence="8 9">
    <name type="scientific">Idiomarina baltica OS145</name>
    <dbReference type="NCBI Taxonomy" id="314276"/>
    <lineage>
        <taxon>Bacteria</taxon>
        <taxon>Pseudomonadati</taxon>
        <taxon>Pseudomonadota</taxon>
        <taxon>Gammaproteobacteria</taxon>
        <taxon>Alteromonadales</taxon>
        <taxon>Idiomarinaceae</taxon>
        <taxon>Idiomarina</taxon>
    </lineage>
</organism>
<comment type="caution">
    <text evidence="8">The sequence shown here is derived from an EMBL/GenBank/DDBJ whole genome shotgun (WGS) entry which is preliminary data.</text>
</comment>
<evidence type="ECO:0000256" key="3">
    <source>
        <dbReference type="ARBA" id="ARBA00022801"/>
    </source>
</evidence>
<dbReference type="InterPro" id="IPR027065">
    <property type="entry name" value="Lon_Prtase"/>
</dbReference>
<keyword evidence="3 6" id="KW-0378">Hydrolase</keyword>
<evidence type="ECO:0000256" key="1">
    <source>
        <dbReference type="ARBA" id="ARBA00022670"/>
    </source>
</evidence>
<dbReference type="GO" id="GO:0006508">
    <property type="term" value="P:proteolysis"/>
    <property type="evidence" value="ECO:0007669"/>
    <property type="project" value="UniProtKB-KW"/>
</dbReference>
<evidence type="ECO:0000313" key="9">
    <source>
        <dbReference type="Proteomes" id="UP000016543"/>
    </source>
</evidence>
<dbReference type="PANTHER" id="PTHR10046">
    <property type="entry name" value="ATP DEPENDENT LON PROTEASE FAMILY MEMBER"/>
    <property type="match status" value="1"/>
</dbReference>
<feature type="non-terminal residue" evidence="8">
    <location>
        <position position="1"/>
    </location>
</feature>
<dbReference type="InterPro" id="IPR008269">
    <property type="entry name" value="Lon_proteolytic"/>
</dbReference>
<dbReference type="InterPro" id="IPR054594">
    <property type="entry name" value="Lon_lid"/>
</dbReference>
<accession>A0ABP2CMA8</accession>
<sequence>SSDMRGDPASALLEVLDREQNVNFNDHYMEVDYDLSDVMFVATSNSMNIPAPLLDRMEVIRLSGYTEDEKLNIAKRHLLPKQIDRNGLKKKEIDVEDSAILGIIRYYTREAGVRNLERELSRLCRKAVKTILLDKSITQVTINQDNLSDFLGVQRFDYGKAEEANQIGQVTGLAWTEVGGDLLTIEATNVAGKGKITSTGSLGDVMQESIQTALTVVRSRADKLGIAEDFHEKRDIHVHVPEGATPKDGPSAGIAMVTALVSSLTKIPVRSEVAMTGEITLRGEVLAIGGLKEKLLAAHRGGIKHVLIPKDNERDLKEIADNVKQDLTIQPVKWIDEVLEVALERNPTKT</sequence>
<gene>
    <name evidence="8" type="ORF">OS145_12240</name>
</gene>
<dbReference type="Gene3D" id="3.40.50.300">
    <property type="entry name" value="P-loop containing nucleotide triphosphate hydrolases"/>
    <property type="match status" value="1"/>
</dbReference>
<name>A0ABP2CMA8_9GAMM</name>
<dbReference type="GO" id="GO:0008233">
    <property type="term" value="F:peptidase activity"/>
    <property type="evidence" value="ECO:0007669"/>
    <property type="project" value="UniProtKB-KW"/>
</dbReference>
<comment type="similarity">
    <text evidence="6">Belongs to the peptidase S16 family.</text>
</comment>
<keyword evidence="9" id="KW-1185">Reference proteome</keyword>
<dbReference type="SUPFAM" id="SSF54211">
    <property type="entry name" value="Ribosomal protein S5 domain 2-like"/>
    <property type="match status" value="1"/>
</dbReference>
<dbReference type="RefSeq" id="WP_006955136.1">
    <property type="nucleotide sequence ID" value="NZ_CH672404.1"/>
</dbReference>
<dbReference type="EC" id="3.4.21.53" evidence="6"/>
<proteinExistence type="inferred from homology"/>
<dbReference type="InterPro" id="IPR027417">
    <property type="entry name" value="P-loop_NTPase"/>
</dbReference>
<dbReference type="Gene3D" id="3.30.230.10">
    <property type="match status" value="1"/>
</dbReference>
<keyword evidence="4 6" id="KW-0720">Serine protease</keyword>
<dbReference type="Pfam" id="PF22667">
    <property type="entry name" value="Lon_lid"/>
    <property type="match status" value="1"/>
</dbReference>
<evidence type="ECO:0000256" key="4">
    <source>
        <dbReference type="ARBA" id="ARBA00022825"/>
    </source>
</evidence>
<evidence type="ECO:0000256" key="2">
    <source>
        <dbReference type="ARBA" id="ARBA00022741"/>
    </source>
</evidence>
<dbReference type="InterPro" id="IPR014721">
    <property type="entry name" value="Ribsml_uS5_D2-typ_fold_subgr"/>
</dbReference>
<feature type="domain" description="Lon proteolytic" evidence="7">
    <location>
        <begin position="164"/>
        <end position="345"/>
    </location>
</feature>
<keyword evidence="1 6" id="KW-0645">Protease</keyword>
<dbReference type="PROSITE" id="PS01046">
    <property type="entry name" value="LON_SER"/>
    <property type="match status" value="1"/>
</dbReference>
<evidence type="ECO:0000313" key="8">
    <source>
        <dbReference type="EMBL" id="EAQ30766.1"/>
    </source>
</evidence>
<reference evidence="8 9" key="1">
    <citation type="submission" date="2006-01" db="EMBL/GenBank/DDBJ databases">
        <authorList>
            <person name="Brettar I."/>
            <person name="Hofle M."/>
            <person name="Ferriera S."/>
            <person name="Johnson J."/>
            <person name="Kravitz S."/>
            <person name="Halpern A."/>
            <person name="Remington K."/>
            <person name="Beeson K."/>
            <person name="Tran B."/>
            <person name="Rogers Y.-H."/>
            <person name="Friedman R."/>
            <person name="Venter J.C."/>
        </authorList>
    </citation>
    <scope>NUCLEOTIDE SEQUENCE [LARGE SCALE GENOMIC DNA]</scope>
    <source>
        <strain evidence="8 9">OS145</strain>
    </source>
</reference>
<evidence type="ECO:0000256" key="5">
    <source>
        <dbReference type="ARBA" id="ARBA00022840"/>
    </source>
</evidence>
<dbReference type="Proteomes" id="UP000016543">
    <property type="component" value="Unassembled WGS sequence"/>
</dbReference>
<dbReference type="Pfam" id="PF05362">
    <property type="entry name" value="Lon_C"/>
    <property type="match status" value="1"/>
</dbReference>
<protein>
    <recommendedName>
        <fullName evidence="6">endopeptidase La</fullName>
        <ecNumber evidence="6">3.4.21.53</ecNumber>
    </recommendedName>
</protein>
<dbReference type="PROSITE" id="PS51786">
    <property type="entry name" value="LON_PROTEOLYTIC"/>
    <property type="match status" value="1"/>
</dbReference>
<feature type="active site" evidence="6">
    <location>
        <position position="294"/>
    </location>
</feature>
<evidence type="ECO:0000259" key="7">
    <source>
        <dbReference type="PROSITE" id="PS51786"/>
    </source>
</evidence>
<dbReference type="Gene3D" id="1.10.8.60">
    <property type="match status" value="1"/>
</dbReference>
<dbReference type="SUPFAM" id="SSF52540">
    <property type="entry name" value="P-loop containing nucleoside triphosphate hydrolases"/>
    <property type="match status" value="1"/>
</dbReference>
<comment type="catalytic activity">
    <reaction evidence="6">
        <text>Hydrolysis of proteins in presence of ATP.</text>
        <dbReference type="EC" id="3.4.21.53"/>
    </reaction>
</comment>